<feature type="non-terminal residue" evidence="9">
    <location>
        <position position="1"/>
    </location>
</feature>
<sequence>VAKVTYVRPDGEQVIVEVTEGTSVMQAALANDISEIVAECGGTLACATCHVYVDPDDLGRLSTPSTDEEEMLDYTASPRQPNSRLSCQITAGPELDGLVVRLPPTQY</sequence>
<dbReference type="GO" id="GO:0005829">
    <property type="term" value="C:cytosol"/>
    <property type="evidence" value="ECO:0007669"/>
    <property type="project" value="TreeGrafter"/>
</dbReference>
<evidence type="ECO:0000313" key="9">
    <source>
        <dbReference type="EMBL" id="SPM40250.1"/>
    </source>
</evidence>
<dbReference type="EMBL" id="FUEZ01000004">
    <property type="protein sequence ID" value="SPM40250.1"/>
    <property type="molecule type" value="Genomic_DNA"/>
</dbReference>
<dbReference type="InterPro" id="IPR001041">
    <property type="entry name" value="2Fe-2S_ferredoxin-type"/>
</dbReference>
<dbReference type="InterPro" id="IPR012675">
    <property type="entry name" value="Beta-grasp_dom_sf"/>
</dbReference>
<dbReference type="PRINTS" id="PR00355">
    <property type="entry name" value="ADRENODOXIN"/>
</dbReference>
<dbReference type="CDD" id="cd00207">
    <property type="entry name" value="fer2"/>
    <property type="match status" value="1"/>
</dbReference>
<dbReference type="PANTHER" id="PTHR23426">
    <property type="entry name" value="FERREDOXIN/ADRENODOXIN"/>
    <property type="match status" value="1"/>
</dbReference>
<name>A0A2U3P942_9MYCO</name>
<accession>A0A2U3P942</accession>
<dbReference type="SUPFAM" id="SSF54292">
    <property type="entry name" value="2Fe-2S ferredoxin-like"/>
    <property type="match status" value="1"/>
</dbReference>
<comment type="cofactor">
    <cofactor evidence="6">
        <name>[2Fe-2S] cluster</name>
        <dbReference type="ChEBI" id="CHEBI:190135"/>
    </cofactor>
</comment>
<reference evidence="9 10" key="1">
    <citation type="submission" date="2017-01" db="EMBL/GenBank/DDBJ databases">
        <authorList>
            <consortium name="Urmite Genomes"/>
        </authorList>
    </citation>
    <scope>NUCLEOTIDE SEQUENCE [LARGE SCALE GENOMIC DNA]</scope>
    <source>
        <strain evidence="9 10">AB215</strain>
    </source>
</reference>
<dbReference type="InterPro" id="IPR036010">
    <property type="entry name" value="2Fe-2S_ferredoxin-like_sf"/>
</dbReference>
<dbReference type="Proteomes" id="UP000240424">
    <property type="component" value="Unassembled WGS sequence"/>
</dbReference>
<evidence type="ECO:0000259" key="8">
    <source>
        <dbReference type="PROSITE" id="PS51085"/>
    </source>
</evidence>
<proteinExistence type="inferred from homology"/>
<evidence type="ECO:0000313" key="10">
    <source>
        <dbReference type="Proteomes" id="UP000240424"/>
    </source>
</evidence>
<evidence type="ECO:0000256" key="3">
    <source>
        <dbReference type="ARBA" id="ARBA00022723"/>
    </source>
</evidence>
<dbReference type="InterPro" id="IPR018298">
    <property type="entry name" value="Adrenodoxin_Fe-S_BS"/>
</dbReference>
<keyword evidence="10" id="KW-1185">Reference proteome</keyword>
<keyword evidence="4" id="KW-0408">Iron</keyword>
<dbReference type="GO" id="GO:0046872">
    <property type="term" value="F:metal ion binding"/>
    <property type="evidence" value="ECO:0007669"/>
    <property type="project" value="UniProtKB-KW"/>
</dbReference>
<keyword evidence="3" id="KW-0479">Metal-binding</keyword>
<organism evidence="9 10">
    <name type="scientific">Mycobacterium numidiamassiliense</name>
    <dbReference type="NCBI Taxonomy" id="1841861"/>
    <lineage>
        <taxon>Bacteria</taxon>
        <taxon>Bacillati</taxon>
        <taxon>Actinomycetota</taxon>
        <taxon>Actinomycetes</taxon>
        <taxon>Mycobacteriales</taxon>
        <taxon>Mycobacteriaceae</taxon>
        <taxon>Mycobacterium</taxon>
    </lineage>
</organism>
<gene>
    <name evidence="9" type="ORF">MNAB215_2446</name>
</gene>
<dbReference type="GO" id="GO:0051537">
    <property type="term" value="F:2 iron, 2 sulfur cluster binding"/>
    <property type="evidence" value="ECO:0007669"/>
    <property type="project" value="UniProtKB-KW"/>
</dbReference>
<dbReference type="Pfam" id="PF00111">
    <property type="entry name" value="Fer2"/>
    <property type="match status" value="1"/>
</dbReference>
<dbReference type="PROSITE" id="PS51085">
    <property type="entry name" value="2FE2S_FER_2"/>
    <property type="match status" value="1"/>
</dbReference>
<evidence type="ECO:0000256" key="4">
    <source>
        <dbReference type="ARBA" id="ARBA00023004"/>
    </source>
</evidence>
<dbReference type="Gene3D" id="3.10.20.30">
    <property type="match status" value="1"/>
</dbReference>
<feature type="region of interest" description="Disordered" evidence="7">
    <location>
        <begin position="60"/>
        <end position="85"/>
    </location>
</feature>
<protein>
    <submittedName>
        <fullName evidence="9">Ferredoxin</fullName>
    </submittedName>
</protein>
<evidence type="ECO:0000256" key="5">
    <source>
        <dbReference type="ARBA" id="ARBA00023014"/>
    </source>
</evidence>
<evidence type="ECO:0000256" key="2">
    <source>
        <dbReference type="ARBA" id="ARBA00022714"/>
    </source>
</evidence>
<dbReference type="GO" id="GO:0009055">
    <property type="term" value="F:electron transfer activity"/>
    <property type="evidence" value="ECO:0007669"/>
    <property type="project" value="TreeGrafter"/>
</dbReference>
<evidence type="ECO:0000256" key="7">
    <source>
        <dbReference type="SAM" id="MobiDB-lite"/>
    </source>
</evidence>
<dbReference type="STRING" id="1841861.GCA_900157365_00764"/>
<dbReference type="PROSITE" id="PS00814">
    <property type="entry name" value="ADX"/>
    <property type="match status" value="1"/>
</dbReference>
<dbReference type="GO" id="GO:0140647">
    <property type="term" value="P:P450-containing electron transport chain"/>
    <property type="evidence" value="ECO:0007669"/>
    <property type="project" value="InterPro"/>
</dbReference>
<comment type="similarity">
    <text evidence="1">Belongs to the adrenodoxin/putidaredoxin family.</text>
</comment>
<keyword evidence="5" id="KW-0411">Iron-sulfur</keyword>
<dbReference type="PANTHER" id="PTHR23426:SF65">
    <property type="entry name" value="FERREDOXIN-2, MITOCHONDRIAL"/>
    <property type="match status" value="1"/>
</dbReference>
<evidence type="ECO:0000256" key="1">
    <source>
        <dbReference type="ARBA" id="ARBA00010914"/>
    </source>
</evidence>
<evidence type="ECO:0000256" key="6">
    <source>
        <dbReference type="ARBA" id="ARBA00034078"/>
    </source>
</evidence>
<dbReference type="InterPro" id="IPR001055">
    <property type="entry name" value="Adrenodoxin-like"/>
</dbReference>
<feature type="domain" description="2Fe-2S ferredoxin-type" evidence="8">
    <location>
        <begin position="2"/>
        <end position="106"/>
    </location>
</feature>
<dbReference type="AlphaFoldDB" id="A0A2U3P942"/>
<keyword evidence="2" id="KW-0001">2Fe-2S</keyword>